<keyword evidence="5" id="KW-1185">Reference proteome</keyword>
<evidence type="ECO:0000313" key="4">
    <source>
        <dbReference type="Proteomes" id="UP000249203"/>
    </source>
</evidence>
<reference evidence="2 4" key="2">
    <citation type="submission" date="2018-06" db="EMBL/GenBank/DDBJ databases">
        <title>Genomic Encyclopedia of Type Strains, Phase III (KMG-III): the genomes of soil and plant-associated and newly described type strains.</title>
        <authorList>
            <person name="Whitman W."/>
        </authorList>
    </citation>
    <scope>NUCLEOTIDE SEQUENCE [LARGE SCALE GENOMIC DNA]</scope>
    <source>
        <strain evidence="2 4">CGMCC 1.15366</strain>
    </source>
</reference>
<evidence type="ECO:0000313" key="3">
    <source>
        <dbReference type="EMBL" id="RUO27354.1"/>
    </source>
</evidence>
<dbReference type="InterPro" id="IPR036145">
    <property type="entry name" value="MinC_C_sf"/>
</dbReference>
<dbReference type="GO" id="GO:0000902">
    <property type="term" value="P:cell morphogenesis"/>
    <property type="evidence" value="ECO:0007669"/>
    <property type="project" value="InterPro"/>
</dbReference>
<name>A0A327X527_9GAMM</name>
<sequence>MQGIDFVQTDQTLFLKVDPSLAIAELDVNALAQAFAESDMRQCLLDDNAFDTALKAMVKKGSAMVRIGQCLPAQFELIISDDDMQVSARVHAPYGGNPLTLNKILKLLREAGITMGIRRQGMEKLVLHTQTADPGSEIEVVLARGRAAIDGDDTRFEALAQDARDRVLRPQQADGDRVDMRNLGEIISIEAGTPILKRIPPTPGSAGFTVKGQTLAPVPGLNRELKVGQGTELSPDDNNILLAARQGLPRIMDNTAHVDDVLTMRKVDATTGHVNYEGSIVISGNVGPGMRVIAGGDITVNGYVDSAFLQAEGNITITKGVIGQQAEVNESDESDAQIEHSTQIIAAGSIWVSYSQYATLRAAKGLIVDKQLTHCHVITSGTLCLGGEGKEAKGKLIGGTVDTNTHVYAGQLGAPAGTRTRINIQDPAASPAYLQAKDALTTELKTEIATVNKLTKVRHKAKRQMSGPTLERFLSTLDPKLENHRRNITVLKIRAHELQKEAPERQMIVVHANRVLHSGVVFHSTYESKRIEENRGPSTLILKHGSFSYQYVG</sequence>
<evidence type="ECO:0000259" key="1">
    <source>
        <dbReference type="Pfam" id="PF20250"/>
    </source>
</evidence>
<dbReference type="AlphaFoldDB" id="A0A327X527"/>
<organism evidence="2 4">
    <name type="scientific">Aliidiomarina maris</name>
    <dbReference type="NCBI Taxonomy" id="531312"/>
    <lineage>
        <taxon>Bacteria</taxon>
        <taxon>Pseudomonadati</taxon>
        <taxon>Pseudomonadota</taxon>
        <taxon>Gammaproteobacteria</taxon>
        <taxon>Alteromonadales</taxon>
        <taxon>Idiomarinaceae</taxon>
        <taxon>Aliidiomarina</taxon>
    </lineage>
</organism>
<accession>A0A327X527</accession>
<dbReference type="PANTHER" id="PTHR38032">
    <property type="entry name" value="POLYMERASE-RELATED"/>
    <property type="match status" value="1"/>
</dbReference>
<proteinExistence type="predicted"/>
<feature type="domain" description="Flagellar Assembly Protein A N-terminal region" evidence="1">
    <location>
        <begin position="76"/>
        <end position="254"/>
    </location>
</feature>
<dbReference type="InterPro" id="IPR005646">
    <property type="entry name" value="FapA"/>
</dbReference>
<dbReference type="EMBL" id="QLMD01000002">
    <property type="protein sequence ID" value="RAK00635.1"/>
    <property type="molecule type" value="Genomic_DNA"/>
</dbReference>
<dbReference type="Pfam" id="PF03961">
    <property type="entry name" value="FapA"/>
    <property type="match status" value="1"/>
</dbReference>
<protein>
    <recommendedName>
        <fullName evidence="1">Flagellar Assembly Protein A N-terminal region domain-containing protein</fullName>
    </recommendedName>
</protein>
<evidence type="ECO:0000313" key="2">
    <source>
        <dbReference type="EMBL" id="RAK00635.1"/>
    </source>
</evidence>
<dbReference type="Proteomes" id="UP000287865">
    <property type="component" value="Unassembled WGS sequence"/>
</dbReference>
<dbReference type="Pfam" id="PF20250">
    <property type="entry name" value="FapA_N"/>
    <property type="match status" value="1"/>
</dbReference>
<dbReference type="InterPro" id="IPR046865">
    <property type="entry name" value="FapA_b_solenoid"/>
</dbReference>
<dbReference type="OrthoDB" id="5807941at2"/>
<dbReference type="PANTHER" id="PTHR38032:SF1">
    <property type="entry name" value="RNA-BINDING PROTEIN KHPB N-TERMINAL DOMAIN-CONTAINING PROTEIN"/>
    <property type="match status" value="1"/>
</dbReference>
<reference evidence="3 5" key="1">
    <citation type="journal article" date="2018" name="Front. Microbiol.">
        <title>Genome-Based Analysis Reveals the Taxonomy and Diversity of the Family Idiomarinaceae.</title>
        <authorList>
            <person name="Liu Y."/>
            <person name="Lai Q."/>
            <person name="Shao Z."/>
        </authorList>
    </citation>
    <scope>NUCLEOTIDE SEQUENCE [LARGE SCALE GENOMIC DNA]</scope>
    <source>
        <strain evidence="3 5">CF12-14</strain>
    </source>
</reference>
<gene>
    <name evidence="2" type="ORF">B0I24_10260</name>
    <name evidence="3" type="ORF">CWE07_05275</name>
</gene>
<dbReference type="SUPFAM" id="SSF63848">
    <property type="entry name" value="Cell-division inhibitor MinC, C-terminal domain"/>
    <property type="match status" value="1"/>
</dbReference>
<dbReference type="InterPro" id="IPR046866">
    <property type="entry name" value="FapA_N"/>
</dbReference>
<comment type="caution">
    <text evidence="2">The sequence shown here is derived from an EMBL/GenBank/DDBJ whole genome shotgun (WGS) entry which is preliminary data.</text>
</comment>
<dbReference type="RefSeq" id="WP_111568433.1">
    <property type="nucleotide sequence ID" value="NZ_PIPK01000003.1"/>
</dbReference>
<dbReference type="EMBL" id="PIPK01000003">
    <property type="protein sequence ID" value="RUO27354.1"/>
    <property type="molecule type" value="Genomic_DNA"/>
</dbReference>
<dbReference type="Proteomes" id="UP000249203">
    <property type="component" value="Unassembled WGS sequence"/>
</dbReference>
<evidence type="ECO:0000313" key="5">
    <source>
        <dbReference type="Proteomes" id="UP000287865"/>
    </source>
</evidence>